<keyword evidence="2" id="KW-0378">Hydrolase</keyword>
<evidence type="ECO:0000256" key="3">
    <source>
        <dbReference type="SAM" id="MobiDB-lite"/>
    </source>
</evidence>
<name>A0A4Y2IKN3_ARAVE</name>
<dbReference type="PROSITE" id="PS01091">
    <property type="entry name" value="TATD_3"/>
    <property type="match status" value="1"/>
</dbReference>
<dbReference type="Gene3D" id="3.20.20.140">
    <property type="entry name" value="Metal-dependent hydrolases"/>
    <property type="match status" value="1"/>
</dbReference>
<sequence>MKTHTKPDGSARILSKALQSAFDSASSQKDPVICKESRKLRESTTASLTHWPNTEKPILPEPIPSDMSSWIEDSLLEEIRQTLRMVPNNEAEKWIKDNRLKALKELLPYQYSFTAVLSSPYTTDSNEEMPPVASDGQVSSGSSRNLLSSKSNSLKDMAVSKYEYEPEKLERPIIHQQEKMKSEFAQKNNIVKNQMCSQVNSGFHTKVKSLCKNDERTQFVCKSTNQSSNRKSYQVKDSLPKDICVKNSEFWTKSRNCCEPTTENKNNVARLPSYNVASLMALKSSTGFFDSHCHLDLLFSDENFSGTYADYIDQHKDSYPDSYNGCIAVFCKPWTFAKDHIWRKHLEQDNVWGAFGCHPKQAKFYNPDVERYLEYALDHHKVRALGEIGLDYSKQNGRSKKEQHFVFRRQLEIAQRRKLRVVIHCREADDDAIKIMHEILPKDAIFHLHCFTGSWGKAQKWIKEFPNVYIGITNLVTFPSAAETHEVARQLPLNRLLLETDAPFFVPKKAPKATKYSHPGMAIHAAAQIAALKNMPVDVVLQATCANTRYSYLFVSLDITMIKHFMQKCSVNSTLVRPAFCIDPRVMAGYPEKAQEKMKKLPYYRQSLRTRKLILTTKCASVGIEAVMAFDRVKYP</sequence>
<feature type="compositionally biased region" description="Basic and acidic residues" evidence="3">
    <location>
        <begin position="32"/>
        <end position="42"/>
    </location>
</feature>
<dbReference type="PANTHER" id="PTHR46363:SF1">
    <property type="entry name" value="DEOXYRIBONUCLEASE TATDN2-RELATED"/>
    <property type="match status" value="1"/>
</dbReference>
<protein>
    <submittedName>
        <fullName evidence="4">Deoxyribonuclease TATDN2</fullName>
    </submittedName>
</protein>
<comment type="caution">
    <text evidence="4">The sequence shown here is derived from an EMBL/GenBank/DDBJ whole genome shotgun (WGS) entry which is preliminary data.</text>
</comment>
<dbReference type="InterPro" id="IPR032466">
    <property type="entry name" value="Metal_Hydrolase"/>
</dbReference>
<gene>
    <name evidence="4" type="primary">TATDN2_7</name>
    <name evidence="4" type="ORF">AVEN_27927_1</name>
</gene>
<proteinExistence type="inferred from homology"/>
<evidence type="ECO:0000256" key="2">
    <source>
        <dbReference type="ARBA" id="ARBA00022801"/>
    </source>
</evidence>
<dbReference type="AlphaFoldDB" id="A0A4Y2IKN3"/>
<evidence type="ECO:0000313" key="4">
    <source>
        <dbReference type="EMBL" id="GBM78328.1"/>
    </source>
</evidence>
<reference evidence="4 5" key="1">
    <citation type="journal article" date="2019" name="Sci. Rep.">
        <title>Orb-weaving spider Araneus ventricosus genome elucidates the spidroin gene catalogue.</title>
        <authorList>
            <person name="Kono N."/>
            <person name="Nakamura H."/>
            <person name="Ohtoshi R."/>
            <person name="Moran D.A.P."/>
            <person name="Shinohara A."/>
            <person name="Yoshida Y."/>
            <person name="Fujiwara M."/>
            <person name="Mori M."/>
            <person name="Tomita M."/>
            <person name="Arakawa K."/>
        </authorList>
    </citation>
    <scope>NUCLEOTIDE SEQUENCE [LARGE SCALE GENOMIC DNA]</scope>
</reference>
<dbReference type="EMBL" id="BGPR01002747">
    <property type="protein sequence ID" value="GBM78328.1"/>
    <property type="molecule type" value="Genomic_DNA"/>
</dbReference>
<accession>A0A4Y2IKN3</accession>
<comment type="similarity">
    <text evidence="1">Belongs to the metallo-dependent hydrolases superfamily. TatD-type hydrolase family.</text>
</comment>
<feature type="region of interest" description="Disordered" evidence="3">
    <location>
        <begin position="120"/>
        <end position="147"/>
    </location>
</feature>
<dbReference type="CDD" id="cd01310">
    <property type="entry name" value="TatD_DNAse"/>
    <property type="match status" value="1"/>
</dbReference>
<keyword evidence="5" id="KW-1185">Reference proteome</keyword>
<dbReference type="SUPFAM" id="SSF51556">
    <property type="entry name" value="Metallo-dependent hydrolases"/>
    <property type="match status" value="1"/>
</dbReference>
<dbReference type="Pfam" id="PF01026">
    <property type="entry name" value="TatD_DNase"/>
    <property type="match status" value="1"/>
</dbReference>
<dbReference type="PANTHER" id="PTHR46363">
    <property type="entry name" value="DEOXYRIBONUCLEASE TATDN2-RELATED"/>
    <property type="match status" value="1"/>
</dbReference>
<feature type="region of interest" description="Disordered" evidence="3">
    <location>
        <begin position="22"/>
        <end position="64"/>
    </location>
</feature>
<feature type="compositionally biased region" description="Polar residues" evidence="3">
    <location>
        <begin position="43"/>
        <end position="52"/>
    </location>
</feature>
<dbReference type="GO" id="GO:0016788">
    <property type="term" value="F:hydrolase activity, acting on ester bonds"/>
    <property type="evidence" value="ECO:0007669"/>
    <property type="project" value="InterPro"/>
</dbReference>
<dbReference type="InterPro" id="IPR018228">
    <property type="entry name" value="DNase_TatD-rel_CS"/>
</dbReference>
<dbReference type="Proteomes" id="UP000499080">
    <property type="component" value="Unassembled WGS sequence"/>
</dbReference>
<dbReference type="InterPro" id="IPR001130">
    <property type="entry name" value="TatD-like"/>
</dbReference>
<dbReference type="PROSITE" id="PS01137">
    <property type="entry name" value="TATD_1"/>
    <property type="match status" value="1"/>
</dbReference>
<evidence type="ECO:0000256" key="1">
    <source>
        <dbReference type="ARBA" id="ARBA00009275"/>
    </source>
</evidence>
<evidence type="ECO:0000313" key="5">
    <source>
        <dbReference type="Proteomes" id="UP000499080"/>
    </source>
</evidence>
<organism evidence="4 5">
    <name type="scientific">Araneus ventricosus</name>
    <name type="common">Orbweaver spider</name>
    <name type="synonym">Epeira ventricosa</name>
    <dbReference type="NCBI Taxonomy" id="182803"/>
    <lineage>
        <taxon>Eukaryota</taxon>
        <taxon>Metazoa</taxon>
        <taxon>Ecdysozoa</taxon>
        <taxon>Arthropoda</taxon>
        <taxon>Chelicerata</taxon>
        <taxon>Arachnida</taxon>
        <taxon>Araneae</taxon>
        <taxon>Araneomorphae</taxon>
        <taxon>Entelegynae</taxon>
        <taxon>Araneoidea</taxon>
        <taxon>Araneidae</taxon>
        <taxon>Araneus</taxon>
    </lineage>
</organism>
<dbReference type="OrthoDB" id="413993at2759"/>